<feature type="transmembrane region" description="Helical" evidence="6">
    <location>
        <begin position="104"/>
        <end position="124"/>
    </location>
</feature>
<evidence type="ECO:0000313" key="9">
    <source>
        <dbReference type="Proteomes" id="UP000293154"/>
    </source>
</evidence>
<evidence type="ECO:0000256" key="4">
    <source>
        <dbReference type="ARBA" id="ARBA00022803"/>
    </source>
</evidence>
<evidence type="ECO:0000256" key="6">
    <source>
        <dbReference type="SAM" id="Phobius"/>
    </source>
</evidence>
<dbReference type="PANTHER" id="PTHR47870">
    <property type="entry name" value="CYTOCHROME C-TYPE BIOGENESIS PROTEIN CCMH"/>
    <property type="match status" value="1"/>
</dbReference>
<dbReference type="Proteomes" id="UP000293154">
    <property type="component" value="Chromosome"/>
</dbReference>
<reference evidence="8 9" key="1">
    <citation type="submission" date="2019-03" db="EMBL/GenBank/DDBJ databases">
        <title>Pragia sp. nov. isolated from the gut tract of Carduelis flavirostris.</title>
        <authorList>
            <person name="Ge Y."/>
        </authorList>
    </citation>
    <scope>NUCLEOTIDE SEQUENCE [LARGE SCALE GENOMIC DNA]</scope>
    <source>
        <strain evidence="8 9">CF-458</strain>
    </source>
</reference>
<evidence type="ECO:0000256" key="2">
    <source>
        <dbReference type="ARBA" id="ARBA00022737"/>
    </source>
</evidence>
<evidence type="ECO:0000256" key="1">
    <source>
        <dbReference type="ARBA" id="ARBA00004196"/>
    </source>
</evidence>
<dbReference type="SUPFAM" id="SSF48452">
    <property type="entry name" value="TPR-like"/>
    <property type="match status" value="1"/>
</dbReference>
<dbReference type="EMBL" id="CP034752">
    <property type="protein sequence ID" value="QBH98504.1"/>
    <property type="molecule type" value="Genomic_DNA"/>
</dbReference>
<accession>A0A411WQG7</accession>
<dbReference type="Gene3D" id="1.25.40.10">
    <property type="entry name" value="Tetratricopeptide repeat domain"/>
    <property type="match status" value="1"/>
</dbReference>
<comment type="subcellular location">
    <subcellularLocation>
        <location evidence="1">Cell envelope</location>
    </subcellularLocation>
</comment>
<dbReference type="InterPro" id="IPR017560">
    <property type="entry name" value="Cyt_c_biogenesis_CcmI"/>
</dbReference>
<dbReference type="NCBIfam" id="TIGR03142">
    <property type="entry name" value="cytochro_ccmI"/>
    <property type="match status" value="1"/>
</dbReference>
<dbReference type="InterPro" id="IPR051263">
    <property type="entry name" value="C-type_cytochrome_biogenesis"/>
</dbReference>
<feature type="repeat" description="TPR" evidence="5">
    <location>
        <begin position="169"/>
        <end position="202"/>
    </location>
</feature>
<keyword evidence="6" id="KW-1133">Transmembrane helix</keyword>
<dbReference type="SMART" id="SM00028">
    <property type="entry name" value="TPR"/>
    <property type="match status" value="2"/>
</dbReference>
<dbReference type="AlphaFoldDB" id="A0A411WQG7"/>
<dbReference type="InterPro" id="IPR019734">
    <property type="entry name" value="TPR_rpt"/>
</dbReference>
<keyword evidence="6" id="KW-0472">Membrane</keyword>
<keyword evidence="9" id="KW-1185">Reference proteome</keyword>
<dbReference type="GO" id="GO:0005886">
    <property type="term" value="C:plasma membrane"/>
    <property type="evidence" value="ECO:0007669"/>
    <property type="project" value="TreeGrafter"/>
</dbReference>
<proteinExistence type="predicted"/>
<keyword evidence="6" id="KW-0812">Transmembrane</keyword>
<feature type="transmembrane region" description="Helical" evidence="6">
    <location>
        <begin position="6"/>
        <end position="30"/>
    </location>
</feature>
<keyword evidence="2" id="KW-0677">Repeat</keyword>
<sequence>MAGEEVMMLFWCGAGLMLCLILLIIWLPVIRSNRESASGRDLRNDTNVALYQQQIALAGKLFSEQEKANGLSNEFQQELSLSLLQNMTTAEKTAPVISQRTSKIIPVVMTVVAVLITVVGYGYIGQYQASVQYSRENHTDPFSGMDISQIQDKVVAELQQRIRQSPGDPEAWFLLGQRYLNSNEFENALIAFDRVTQLRGNDAEVLTAKATTLYYQAGQRMTPQAQTLINQALAQEPNQVTALMLLASDHFLNAQYQQAIDIWQQLLDSNNPQINRAKLIEAINMARMMK</sequence>
<dbReference type="PANTHER" id="PTHR47870:SF4">
    <property type="entry name" value="CYTOCHROME C-TYPE BIOGENESIS PROTEIN CYCH"/>
    <property type="match status" value="1"/>
</dbReference>
<protein>
    <submittedName>
        <fullName evidence="8">C-type cytochrome biogenesis protein CcmI</fullName>
    </submittedName>
</protein>
<dbReference type="GO" id="GO:0017004">
    <property type="term" value="P:cytochrome complex assembly"/>
    <property type="evidence" value="ECO:0007669"/>
    <property type="project" value="UniProtKB-KW"/>
</dbReference>
<dbReference type="PROSITE" id="PS50005">
    <property type="entry name" value="TPR"/>
    <property type="match status" value="1"/>
</dbReference>
<dbReference type="GO" id="GO:0030313">
    <property type="term" value="C:cell envelope"/>
    <property type="evidence" value="ECO:0007669"/>
    <property type="project" value="UniProtKB-SubCell"/>
</dbReference>
<evidence type="ECO:0000259" key="7">
    <source>
        <dbReference type="Pfam" id="PF23914"/>
    </source>
</evidence>
<evidence type="ECO:0000313" key="8">
    <source>
        <dbReference type="EMBL" id="QBH98504.1"/>
    </source>
</evidence>
<name>A0A411WQG7_9GAMM</name>
<dbReference type="KEGG" id="prag:EKN56_20160"/>
<keyword evidence="3" id="KW-0201">Cytochrome c-type biogenesis</keyword>
<gene>
    <name evidence="8" type="primary">ccmI</name>
    <name evidence="8" type="ORF">EKN56_20160</name>
</gene>
<dbReference type="Pfam" id="PF23914">
    <property type="entry name" value="TPR_CcmH_CycH"/>
    <property type="match status" value="1"/>
</dbReference>
<organism evidence="8 9">
    <name type="scientific">Limnobaculum zhutongyuii</name>
    <dbReference type="NCBI Taxonomy" id="2498113"/>
    <lineage>
        <taxon>Bacteria</taxon>
        <taxon>Pseudomonadati</taxon>
        <taxon>Pseudomonadota</taxon>
        <taxon>Gammaproteobacteria</taxon>
        <taxon>Enterobacterales</taxon>
        <taxon>Budviciaceae</taxon>
        <taxon>Limnobaculum</taxon>
    </lineage>
</organism>
<dbReference type="OrthoDB" id="9776053at2"/>
<dbReference type="InterPro" id="IPR011990">
    <property type="entry name" value="TPR-like_helical_dom_sf"/>
</dbReference>
<evidence type="ECO:0000256" key="5">
    <source>
        <dbReference type="PROSITE-ProRule" id="PRU00339"/>
    </source>
</evidence>
<evidence type="ECO:0000256" key="3">
    <source>
        <dbReference type="ARBA" id="ARBA00022748"/>
    </source>
</evidence>
<dbReference type="InterPro" id="IPR056413">
    <property type="entry name" value="TPR_CcmH_CycH"/>
</dbReference>
<keyword evidence="4 5" id="KW-0802">TPR repeat</keyword>
<feature type="domain" description="Cytochrome c-type biogenesis protein H TPR" evidence="7">
    <location>
        <begin position="158"/>
        <end position="269"/>
    </location>
</feature>